<organism evidence="2">
    <name type="scientific">hydrothermal vent metagenome</name>
    <dbReference type="NCBI Taxonomy" id="652676"/>
    <lineage>
        <taxon>unclassified sequences</taxon>
        <taxon>metagenomes</taxon>
        <taxon>ecological metagenomes</taxon>
    </lineage>
</organism>
<dbReference type="InterPro" id="IPR018647">
    <property type="entry name" value="SLFN_3-like_DNA/RNA_helicase"/>
</dbReference>
<dbReference type="EMBL" id="UOFG01000212">
    <property type="protein sequence ID" value="VAW63810.1"/>
    <property type="molecule type" value="Genomic_DNA"/>
</dbReference>
<gene>
    <name evidence="2" type="ORF">MNBD_GAMMA11-714</name>
</gene>
<accession>A0A3B0XGU2</accession>
<reference evidence="2" key="1">
    <citation type="submission" date="2018-06" db="EMBL/GenBank/DDBJ databases">
        <authorList>
            <person name="Zhirakovskaya E."/>
        </authorList>
    </citation>
    <scope>NUCLEOTIDE SEQUENCE</scope>
</reference>
<sequence length="111" mass="12879">MIVYSATKTEFRQDVRDNPCNYMGADRILEAYKRNIGQGTSESEIRSKVLKENKQAATKKAETIIKNTYRTLMTRGQKGCYLYCTDKETNDYFAQLAKDVINELTNEYIKK</sequence>
<name>A0A3B0XGU2_9ZZZZ</name>
<proteinExistence type="predicted"/>
<evidence type="ECO:0000313" key="2">
    <source>
        <dbReference type="EMBL" id="VAW63810.1"/>
    </source>
</evidence>
<protein>
    <submittedName>
        <fullName evidence="2">ATP/GTP-binding protein</fullName>
    </submittedName>
</protein>
<evidence type="ECO:0000259" key="1">
    <source>
        <dbReference type="Pfam" id="PF09848"/>
    </source>
</evidence>
<feature type="domain" description="Schlafen group 3-like DNA/RNA helicase" evidence="1">
    <location>
        <begin position="38"/>
        <end position="86"/>
    </location>
</feature>
<dbReference type="Pfam" id="PF09848">
    <property type="entry name" value="SLFN-g3_helicase"/>
    <property type="match status" value="1"/>
</dbReference>
<dbReference type="AlphaFoldDB" id="A0A3B0XGU2"/>